<keyword evidence="2" id="KW-1185">Reference proteome</keyword>
<comment type="caution">
    <text evidence="1">The sequence shown here is derived from an EMBL/GenBank/DDBJ whole genome shotgun (WGS) entry which is preliminary data.</text>
</comment>
<dbReference type="Proteomes" id="UP001595704">
    <property type="component" value="Unassembled WGS sequence"/>
</dbReference>
<protein>
    <submittedName>
        <fullName evidence="1">Uncharacterized protein</fullName>
    </submittedName>
</protein>
<gene>
    <name evidence="1" type="ORF">ACFONL_06385</name>
</gene>
<evidence type="ECO:0000313" key="2">
    <source>
        <dbReference type="Proteomes" id="UP001595704"/>
    </source>
</evidence>
<dbReference type="EMBL" id="JBHRYC010000026">
    <property type="protein sequence ID" value="MFC3637010.1"/>
    <property type="molecule type" value="Genomic_DNA"/>
</dbReference>
<accession>A0ABV7UF21</accession>
<name>A0ABV7UF21_9HYPH</name>
<sequence length="113" mass="13215">MDADKSTLTFAAPPTIETELRDYPYVSIRFRCYFCGRRADVRSVACAAKYGHRVTMGRLLLLFRKGCRWSDERIRKPQKYGMRCAGYCYDLYREQPADIPPFRDQAKPFTSEP</sequence>
<proteinExistence type="predicted"/>
<organism evidence="1 2">
    <name type="scientific">Camelimonas fluminis</name>
    <dbReference type="NCBI Taxonomy" id="1576911"/>
    <lineage>
        <taxon>Bacteria</taxon>
        <taxon>Pseudomonadati</taxon>
        <taxon>Pseudomonadota</taxon>
        <taxon>Alphaproteobacteria</taxon>
        <taxon>Hyphomicrobiales</taxon>
        <taxon>Chelatococcaceae</taxon>
        <taxon>Camelimonas</taxon>
    </lineage>
</organism>
<dbReference type="RefSeq" id="WP_191318061.1">
    <property type="nucleotide sequence ID" value="NZ_BNCG01000002.1"/>
</dbReference>
<reference evidence="2" key="1">
    <citation type="journal article" date="2019" name="Int. J. Syst. Evol. Microbiol.">
        <title>The Global Catalogue of Microorganisms (GCM) 10K type strain sequencing project: providing services to taxonomists for standard genome sequencing and annotation.</title>
        <authorList>
            <consortium name="The Broad Institute Genomics Platform"/>
            <consortium name="The Broad Institute Genome Sequencing Center for Infectious Disease"/>
            <person name="Wu L."/>
            <person name="Ma J."/>
        </authorList>
    </citation>
    <scope>NUCLEOTIDE SEQUENCE [LARGE SCALE GENOMIC DNA]</scope>
    <source>
        <strain evidence="2">KCTC 42282</strain>
    </source>
</reference>
<evidence type="ECO:0000313" key="1">
    <source>
        <dbReference type="EMBL" id="MFC3637010.1"/>
    </source>
</evidence>